<gene>
    <name evidence="1" type="ORF">ABPEKODN_00018</name>
</gene>
<evidence type="ECO:0000313" key="1">
    <source>
        <dbReference type="EMBL" id="QNO46205.1"/>
    </source>
</evidence>
<organism evidence="1">
    <name type="scientific">Candidatus Methanogaster sp. ANME-2c ERB4</name>
    <dbReference type="NCBI Taxonomy" id="2759911"/>
    <lineage>
        <taxon>Archaea</taxon>
        <taxon>Methanobacteriati</taxon>
        <taxon>Methanobacteriota</taxon>
        <taxon>Stenosarchaea group</taxon>
        <taxon>Methanomicrobia</taxon>
        <taxon>Methanosarcinales</taxon>
        <taxon>ANME-2 cluster</taxon>
        <taxon>Candidatus Methanogasteraceae</taxon>
        <taxon>Candidatus Methanogaster</taxon>
    </lineage>
</organism>
<dbReference type="EMBL" id="MT631173">
    <property type="protein sequence ID" value="QNO46205.1"/>
    <property type="molecule type" value="Genomic_DNA"/>
</dbReference>
<sequence length="30" mass="3351">MVGAVMIWPIGSVPDWNSHPKLMITSRNRG</sequence>
<protein>
    <submittedName>
        <fullName evidence="1">Uncharacterized protein</fullName>
    </submittedName>
</protein>
<dbReference type="AlphaFoldDB" id="A0A7G9YDX1"/>
<name>A0A7G9YDX1_9EURY</name>
<accession>A0A7G9YDX1</accession>
<proteinExistence type="predicted"/>
<reference evidence="1" key="1">
    <citation type="submission" date="2020-06" db="EMBL/GenBank/DDBJ databases">
        <title>Unique genomic features of the anaerobic methanotrophic archaea.</title>
        <authorList>
            <person name="Chadwick G.L."/>
            <person name="Skennerton C.T."/>
            <person name="Laso-Perez R."/>
            <person name="Leu A.O."/>
            <person name="Speth D.R."/>
            <person name="Yu H."/>
            <person name="Morgan-Lang C."/>
            <person name="Hatzenpichler R."/>
            <person name="Goudeau D."/>
            <person name="Malmstrom R."/>
            <person name="Brazelton W.J."/>
            <person name="Woyke T."/>
            <person name="Hallam S.J."/>
            <person name="Tyson G.W."/>
            <person name="Wegener G."/>
            <person name="Boetius A."/>
            <person name="Orphan V."/>
        </authorList>
    </citation>
    <scope>NUCLEOTIDE SEQUENCE</scope>
</reference>